<dbReference type="Proteomes" id="UP000198797">
    <property type="component" value="Unassembled WGS sequence"/>
</dbReference>
<dbReference type="Pfam" id="PF01609">
    <property type="entry name" value="DDE_Tnp_1"/>
    <property type="match status" value="1"/>
</dbReference>
<organism evidence="4 5">
    <name type="scientific">Micromonospora matsumotoense</name>
    <dbReference type="NCBI Taxonomy" id="121616"/>
    <lineage>
        <taxon>Bacteria</taxon>
        <taxon>Bacillati</taxon>
        <taxon>Actinomycetota</taxon>
        <taxon>Actinomycetes</taxon>
        <taxon>Micromonosporales</taxon>
        <taxon>Micromonosporaceae</taxon>
        <taxon>Micromonospora</taxon>
    </lineage>
</organism>
<dbReference type="GO" id="GO:0004803">
    <property type="term" value="F:transposase activity"/>
    <property type="evidence" value="ECO:0007669"/>
    <property type="project" value="InterPro"/>
</dbReference>
<dbReference type="Pfam" id="PF13340">
    <property type="entry name" value="DUF4096"/>
    <property type="match status" value="1"/>
</dbReference>
<dbReference type="PANTHER" id="PTHR30007">
    <property type="entry name" value="PHP DOMAIN PROTEIN"/>
    <property type="match status" value="1"/>
</dbReference>
<dbReference type="STRING" id="121616.GA0070216_110209"/>
<evidence type="ECO:0000313" key="5">
    <source>
        <dbReference type="Proteomes" id="UP000198797"/>
    </source>
</evidence>
<proteinExistence type="predicted"/>
<evidence type="ECO:0000259" key="3">
    <source>
        <dbReference type="Pfam" id="PF13340"/>
    </source>
</evidence>
<dbReference type="GO" id="GO:0006313">
    <property type="term" value="P:DNA transposition"/>
    <property type="evidence" value="ECO:0007669"/>
    <property type="project" value="InterPro"/>
</dbReference>
<dbReference type="GO" id="GO:0003677">
    <property type="term" value="F:DNA binding"/>
    <property type="evidence" value="ECO:0007669"/>
    <property type="project" value="InterPro"/>
</dbReference>
<feature type="domain" description="Insertion element IS402-like" evidence="3">
    <location>
        <begin position="35"/>
        <end position="92"/>
    </location>
</feature>
<dbReference type="InterPro" id="IPR025161">
    <property type="entry name" value="IS402-like_dom"/>
</dbReference>
<accession>A0A1C4ZQV1</accession>
<dbReference type="PANTHER" id="PTHR30007:SF0">
    <property type="entry name" value="TRANSPOSASE"/>
    <property type="match status" value="1"/>
</dbReference>
<dbReference type="EMBL" id="FMCU01000010">
    <property type="protein sequence ID" value="SCF35141.1"/>
    <property type="molecule type" value="Genomic_DNA"/>
</dbReference>
<gene>
    <name evidence="4" type="ORF">GA0070216_110209</name>
</gene>
<dbReference type="NCBIfam" id="NF033580">
    <property type="entry name" value="transpos_IS5_3"/>
    <property type="match status" value="1"/>
</dbReference>
<sequence length="280" mass="30954">MDCDRTASLSLRPVRRPVSPDLAPPDSGEQARTDAGVGGRAPTHDLREIFNAILYVNRTGIAWRYLPHDFPPHATVYGYFAAWSKEGIFTDLNYQLTGVVRDHHGRTTTPTASIMDSQSVKNSTNVPLSTQGTDAGKRIIGRKRGILTDTLDLLLAVIVTAASASDNTVGMDLLDQANTTYPTLTKAWVDAGFKNRVVEHGAHLAVDVEIVTKDPQAEGLSVVKRRWVVERTIGWLMHHRRLVRDYETRPDNSASMITLAMIDNLAKRLTAETTPTWRGD</sequence>
<reference evidence="5" key="1">
    <citation type="submission" date="2016-06" db="EMBL/GenBank/DDBJ databases">
        <authorList>
            <person name="Varghese N."/>
            <person name="Submissions Spin"/>
        </authorList>
    </citation>
    <scope>NUCLEOTIDE SEQUENCE [LARGE SCALE GENOMIC DNA]</scope>
    <source>
        <strain evidence="5">DSM 44100</strain>
    </source>
</reference>
<keyword evidence="5" id="KW-1185">Reference proteome</keyword>
<protein>
    <submittedName>
        <fullName evidence="4">Transposase, IS4 family</fullName>
    </submittedName>
</protein>
<evidence type="ECO:0000259" key="2">
    <source>
        <dbReference type="Pfam" id="PF01609"/>
    </source>
</evidence>
<feature type="domain" description="Transposase IS4-like" evidence="2">
    <location>
        <begin position="110"/>
        <end position="264"/>
    </location>
</feature>
<dbReference type="AlphaFoldDB" id="A0A1C4ZQV1"/>
<feature type="region of interest" description="Disordered" evidence="1">
    <location>
        <begin position="1"/>
        <end position="41"/>
    </location>
</feature>
<evidence type="ECO:0000313" key="4">
    <source>
        <dbReference type="EMBL" id="SCF35141.1"/>
    </source>
</evidence>
<name>A0A1C4ZQV1_9ACTN</name>
<dbReference type="InterPro" id="IPR002559">
    <property type="entry name" value="Transposase_11"/>
</dbReference>
<evidence type="ECO:0000256" key="1">
    <source>
        <dbReference type="SAM" id="MobiDB-lite"/>
    </source>
</evidence>